<comment type="caution">
    <text evidence="1">The sequence shown here is derived from an EMBL/GenBank/DDBJ whole genome shotgun (WGS) entry which is preliminary data.</text>
</comment>
<dbReference type="PANTHER" id="PTHR42110:SF1">
    <property type="entry name" value="L-ASPARAGINASE, PUTATIVE (AFU_ORTHOLOGUE AFUA_3G11890)-RELATED"/>
    <property type="match status" value="1"/>
</dbReference>
<accession>A0A6A7Y6Y8</accession>
<dbReference type="RefSeq" id="WP_153484104.1">
    <property type="nucleotide sequence ID" value="NZ_VWNA01000001.1"/>
</dbReference>
<dbReference type="InterPro" id="IPR010349">
    <property type="entry name" value="Asparaginase_II"/>
</dbReference>
<dbReference type="AlphaFoldDB" id="A0A6A7Y6Y8"/>
<gene>
    <name evidence="1" type="ORF">F0357_15790</name>
</gene>
<name>A0A6A7Y6Y8_9HYPH</name>
<dbReference type="EMBL" id="VWNA01000001">
    <property type="protein sequence ID" value="MQT14077.1"/>
    <property type="molecule type" value="Genomic_DNA"/>
</dbReference>
<organism evidence="1 2">
    <name type="scientific">Segnochrobactrum spirostomi</name>
    <dbReference type="NCBI Taxonomy" id="2608987"/>
    <lineage>
        <taxon>Bacteria</taxon>
        <taxon>Pseudomonadati</taxon>
        <taxon>Pseudomonadota</taxon>
        <taxon>Alphaproteobacteria</taxon>
        <taxon>Hyphomicrobiales</taxon>
        <taxon>Segnochrobactraceae</taxon>
        <taxon>Segnochrobactrum</taxon>
    </lineage>
</organism>
<protein>
    <submittedName>
        <fullName evidence="1">Asparaginase</fullName>
    </submittedName>
</protein>
<proteinExistence type="predicted"/>
<dbReference type="Proteomes" id="UP000332515">
    <property type="component" value="Unassembled WGS sequence"/>
</dbReference>
<keyword evidence="2" id="KW-1185">Reference proteome</keyword>
<reference evidence="1 2" key="1">
    <citation type="submission" date="2019-09" db="EMBL/GenBank/DDBJ databases">
        <title>Segnochrobactrum spirostomi gen. nov., sp. nov., isolated from the ciliate Spirostomum cf. yagiui and description of a novel family, Segnochrobactraceae fam. nov. within the order Rhizobiales of the class Alphaproteobacteria.</title>
        <authorList>
            <person name="Akter S."/>
            <person name="Shazib S.U.A."/>
            <person name="Shin M.K."/>
        </authorList>
    </citation>
    <scope>NUCLEOTIDE SEQUENCE [LARGE SCALE GENOMIC DNA]</scope>
    <source>
        <strain evidence="1 2">Sp-1</strain>
    </source>
</reference>
<evidence type="ECO:0000313" key="1">
    <source>
        <dbReference type="EMBL" id="MQT14077.1"/>
    </source>
</evidence>
<dbReference type="PANTHER" id="PTHR42110">
    <property type="entry name" value="L-ASPARAGINASE, PUTATIVE (AFU_ORTHOLOGUE AFUA_3G11890)-RELATED"/>
    <property type="match status" value="1"/>
</dbReference>
<dbReference type="Pfam" id="PF06089">
    <property type="entry name" value="Asparaginase_II"/>
    <property type="match status" value="1"/>
</dbReference>
<evidence type="ECO:0000313" key="2">
    <source>
        <dbReference type="Proteomes" id="UP000332515"/>
    </source>
</evidence>
<sequence length="339" mass="35910">MADPILVEVTRGPLVESTHAGLLAITDADGRRVAAFGDVERPTFPRSSAKLIQALPLVESGAADKLGLTVEELAIAGASHNGEQAHCDTAHAMLRKAGLDTDALECGVHWPERADDVARLNRAGAEPNALHNNCSGKHAGFLCVACEMGVDHHGYVGPDHPVQREVTAALEGLTDTKLDEHVRGIDGCSIPTFAIPLDRLARAFARLGTGERLAPVRAAAAKRLREAAAAAPFMVAGTGRFCTEVMGRFGTRAYVKTGAEGVFCASFPEIGLGVTLKVDDGGTRASEALMAAVIHRFVAKDDEERAFLDRWAHHALLNRRGLKVGEVRVADDVVAALGR</sequence>